<proteinExistence type="inferred from homology"/>
<feature type="binding site" description="axial binding residue" evidence="13">
    <location>
        <position position="83"/>
    </location>
    <ligand>
        <name>heme</name>
        <dbReference type="ChEBI" id="CHEBI:30413"/>
    </ligand>
    <ligandPart>
        <name>Fe</name>
        <dbReference type="ChEBI" id="CHEBI:18248"/>
    </ligandPart>
</feature>
<evidence type="ECO:0000313" key="16">
    <source>
        <dbReference type="Proteomes" id="UP000194236"/>
    </source>
</evidence>
<keyword evidence="11 14" id="KW-0503">Monooxygenase</keyword>
<dbReference type="AlphaFoldDB" id="A0A1Y3APT5"/>
<evidence type="ECO:0000256" key="14">
    <source>
        <dbReference type="RuleBase" id="RU000461"/>
    </source>
</evidence>
<evidence type="ECO:0000256" key="13">
    <source>
        <dbReference type="PIRSR" id="PIRSR602401-1"/>
    </source>
</evidence>
<comment type="subcellular location">
    <subcellularLocation>
        <location evidence="3">Endoplasmic reticulum membrane</location>
        <topology evidence="3">Peripheral membrane protein</topology>
    </subcellularLocation>
    <subcellularLocation>
        <location evidence="2">Microsome membrane</location>
        <topology evidence="2">Peripheral membrane protein</topology>
    </subcellularLocation>
</comment>
<dbReference type="PROSITE" id="PS00086">
    <property type="entry name" value="CYTOCHROME_P450"/>
    <property type="match status" value="1"/>
</dbReference>
<dbReference type="Pfam" id="PF00067">
    <property type="entry name" value="p450"/>
    <property type="match status" value="1"/>
</dbReference>
<evidence type="ECO:0000256" key="9">
    <source>
        <dbReference type="ARBA" id="ARBA00023002"/>
    </source>
</evidence>
<keyword evidence="7" id="KW-0256">Endoplasmic reticulum</keyword>
<reference evidence="15 16" key="1">
    <citation type="submission" date="2017-03" db="EMBL/GenBank/DDBJ databases">
        <title>Genome Survey of Euroglyphus maynei.</title>
        <authorList>
            <person name="Arlian L.G."/>
            <person name="Morgan M.S."/>
            <person name="Rider S.D."/>
        </authorList>
    </citation>
    <scope>NUCLEOTIDE SEQUENCE [LARGE SCALE GENOMIC DNA]</scope>
    <source>
        <strain evidence="15">Arlian Lab</strain>
        <tissue evidence="15">Whole body</tissue>
    </source>
</reference>
<dbReference type="InterPro" id="IPR002401">
    <property type="entry name" value="Cyt_P450_E_grp-I"/>
</dbReference>
<keyword evidence="9 14" id="KW-0560">Oxidoreductase</keyword>
<dbReference type="Proteomes" id="UP000194236">
    <property type="component" value="Unassembled WGS sequence"/>
</dbReference>
<accession>A0A1Y3APT5</accession>
<protein>
    <recommendedName>
        <fullName evidence="17">Cytochrome P450-like protein</fullName>
    </recommendedName>
</protein>
<dbReference type="EMBL" id="MUJZ01065643">
    <property type="protein sequence ID" value="OTF70461.1"/>
    <property type="molecule type" value="Genomic_DNA"/>
</dbReference>
<dbReference type="SUPFAM" id="SSF48264">
    <property type="entry name" value="Cytochrome P450"/>
    <property type="match status" value="1"/>
</dbReference>
<evidence type="ECO:0000256" key="4">
    <source>
        <dbReference type="ARBA" id="ARBA00010617"/>
    </source>
</evidence>
<dbReference type="InterPro" id="IPR036396">
    <property type="entry name" value="Cyt_P450_sf"/>
</dbReference>
<keyword evidence="5 13" id="KW-0349">Heme</keyword>
<evidence type="ECO:0000256" key="7">
    <source>
        <dbReference type="ARBA" id="ARBA00022824"/>
    </source>
</evidence>
<keyword evidence="12" id="KW-0472">Membrane</keyword>
<dbReference type="InterPro" id="IPR017972">
    <property type="entry name" value="Cyt_P450_CS"/>
</dbReference>
<keyword evidence="10 13" id="KW-0408">Iron</keyword>
<dbReference type="GO" id="GO:0004497">
    <property type="term" value="F:monooxygenase activity"/>
    <property type="evidence" value="ECO:0007669"/>
    <property type="project" value="UniProtKB-KW"/>
</dbReference>
<dbReference type="OrthoDB" id="6504004at2759"/>
<organism evidence="15 16">
    <name type="scientific">Euroglyphus maynei</name>
    <name type="common">Mayne's house dust mite</name>
    <dbReference type="NCBI Taxonomy" id="6958"/>
    <lineage>
        <taxon>Eukaryota</taxon>
        <taxon>Metazoa</taxon>
        <taxon>Ecdysozoa</taxon>
        <taxon>Arthropoda</taxon>
        <taxon>Chelicerata</taxon>
        <taxon>Arachnida</taxon>
        <taxon>Acari</taxon>
        <taxon>Acariformes</taxon>
        <taxon>Sarcoptiformes</taxon>
        <taxon>Astigmata</taxon>
        <taxon>Psoroptidia</taxon>
        <taxon>Analgoidea</taxon>
        <taxon>Pyroglyphidae</taxon>
        <taxon>Pyroglyphinae</taxon>
        <taxon>Euroglyphus</taxon>
    </lineage>
</organism>
<evidence type="ECO:0000256" key="11">
    <source>
        <dbReference type="ARBA" id="ARBA00023033"/>
    </source>
</evidence>
<comment type="similarity">
    <text evidence="4 14">Belongs to the cytochrome P450 family.</text>
</comment>
<keyword evidence="6 13" id="KW-0479">Metal-binding</keyword>
<keyword evidence="16" id="KW-1185">Reference proteome</keyword>
<dbReference type="PRINTS" id="PR00463">
    <property type="entry name" value="EP450I"/>
</dbReference>
<dbReference type="PANTHER" id="PTHR24292:SF54">
    <property type="entry name" value="CYP9F3-RELATED"/>
    <property type="match status" value="1"/>
</dbReference>
<evidence type="ECO:0000256" key="12">
    <source>
        <dbReference type="ARBA" id="ARBA00023136"/>
    </source>
</evidence>
<comment type="cofactor">
    <cofactor evidence="1 13">
        <name>heme</name>
        <dbReference type="ChEBI" id="CHEBI:30413"/>
    </cofactor>
</comment>
<evidence type="ECO:0008006" key="17">
    <source>
        <dbReference type="Google" id="ProtNLM"/>
    </source>
</evidence>
<evidence type="ECO:0000256" key="5">
    <source>
        <dbReference type="ARBA" id="ARBA00022617"/>
    </source>
</evidence>
<sequence>MTPPAPFTERRCVNDSVLTTEDGRCSVSIRKDDIIQIPIWSLHYNEEYFPEPEKFLPERFSQDYHHKYPNYAYLPFGSGPRACVAKSLALLEAKIALIWLIKHFKFDKCDKTKVRRYFFPKKKTSIFFIISFFSF</sequence>
<comment type="caution">
    <text evidence="15">The sequence shown here is derived from an EMBL/GenBank/DDBJ whole genome shotgun (WGS) entry which is preliminary data.</text>
</comment>
<dbReference type="Gene3D" id="1.10.630.10">
    <property type="entry name" value="Cytochrome P450"/>
    <property type="match status" value="1"/>
</dbReference>
<evidence type="ECO:0000256" key="1">
    <source>
        <dbReference type="ARBA" id="ARBA00001971"/>
    </source>
</evidence>
<evidence type="ECO:0000256" key="2">
    <source>
        <dbReference type="ARBA" id="ARBA00004174"/>
    </source>
</evidence>
<dbReference type="GO" id="GO:0020037">
    <property type="term" value="F:heme binding"/>
    <property type="evidence" value="ECO:0007669"/>
    <property type="project" value="InterPro"/>
</dbReference>
<name>A0A1Y3APT5_EURMA</name>
<dbReference type="InterPro" id="IPR001128">
    <property type="entry name" value="Cyt_P450"/>
</dbReference>
<keyword evidence="8" id="KW-0492">Microsome</keyword>
<dbReference type="GO" id="GO:0005789">
    <property type="term" value="C:endoplasmic reticulum membrane"/>
    <property type="evidence" value="ECO:0007669"/>
    <property type="project" value="UniProtKB-SubCell"/>
</dbReference>
<evidence type="ECO:0000313" key="15">
    <source>
        <dbReference type="EMBL" id="OTF70461.1"/>
    </source>
</evidence>
<evidence type="ECO:0000256" key="6">
    <source>
        <dbReference type="ARBA" id="ARBA00022723"/>
    </source>
</evidence>
<dbReference type="GO" id="GO:0005506">
    <property type="term" value="F:iron ion binding"/>
    <property type="evidence" value="ECO:0007669"/>
    <property type="project" value="InterPro"/>
</dbReference>
<evidence type="ECO:0000256" key="10">
    <source>
        <dbReference type="ARBA" id="ARBA00023004"/>
    </source>
</evidence>
<gene>
    <name evidence="15" type="ORF">BLA29_011273</name>
</gene>
<evidence type="ECO:0000256" key="8">
    <source>
        <dbReference type="ARBA" id="ARBA00022848"/>
    </source>
</evidence>
<dbReference type="InterPro" id="IPR050476">
    <property type="entry name" value="Insect_CytP450_Detox"/>
</dbReference>
<evidence type="ECO:0000256" key="3">
    <source>
        <dbReference type="ARBA" id="ARBA00004406"/>
    </source>
</evidence>
<dbReference type="PANTHER" id="PTHR24292">
    <property type="entry name" value="CYTOCHROME P450"/>
    <property type="match status" value="1"/>
</dbReference>
<dbReference type="GO" id="GO:0016705">
    <property type="term" value="F:oxidoreductase activity, acting on paired donors, with incorporation or reduction of molecular oxygen"/>
    <property type="evidence" value="ECO:0007669"/>
    <property type="project" value="InterPro"/>
</dbReference>